<keyword evidence="2 7" id="KW-0812">Transmembrane</keyword>
<organism evidence="9 10">
    <name type="scientific">Chaetomium globosum (strain ATCC 6205 / CBS 148.51 / DSM 1962 / NBRC 6347 / NRRL 1970)</name>
    <name type="common">Soil fungus</name>
    <dbReference type="NCBI Taxonomy" id="306901"/>
    <lineage>
        <taxon>Eukaryota</taxon>
        <taxon>Fungi</taxon>
        <taxon>Dikarya</taxon>
        <taxon>Ascomycota</taxon>
        <taxon>Pezizomycotina</taxon>
        <taxon>Sordariomycetes</taxon>
        <taxon>Sordariomycetidae</taxon>
        <taxon>Sordariales</taxon>
        <taxon>Chaetomiaceae</taxon>
        <taxon>Chaetomium</taxon>
    </lineage>
</organism>
<feature type="compositionally biased region" description="Basic and acidic residues" evidence="6">
    <location>
        <begin position="335"/>
        <end position="358"/>
    </location>
</feature>
<dbReference type="EMBL" id="CH408035">
    <property type="protein sequence ID" value="EAQ83641.1"/>
    <property type="molecule type" value="Genomic_DNA"/>
</dbReference>
<evidence type="ECO:0000256" key="5">
    <source>
        <dbReference type="ARBA" id="ARBA00038359"/>
    </source>
</evidence>
<proteinExistence type="inferred from homology"/>
<dbReference type="VEuPathDB" id="FungiDB:CHGG_10045"/>
<dbReference type="RefSeq" id="XP_001227972.1">
    <property type="nucleotide sequence ID" value="XM_001227971.1"/>
</dbReference>
<keyword evidence="10" id="KW-1185">Reference proteome</keyword>
<feature type="region of interest" description="Disordered" evidence="6">
    <location>
        <begin position="319"/>
        <end position="375"/>
    </location>
</feature>
<name>Q2GPQ9_CHAGB</name>
<dbReference type="eggNOG" id="ENOG502RYRX">
    <property type="taxonomic scope" value="Eukaryota"/>
</dbReference>
<evidence type="ECO:0000256" key="2">
    <source>
        <dbReference type="ARBA" id="ARBA00022692"/>
    </source>
</evidence>
<dbReference type="AlphaFoldDB" id="Q2GPQ9"/>
<protein>
    <recommendedName>
        <fullName evidence="8">Rhodopsin domain-containing protein</fullName>
    </recommendedName>
</protein>
<evidence type="ECO:0000256" key="6">
    <source>
        <dbReference type="SAM" id="MobiDB-lite"/>
    </source>
</evidence>
<keyword evidence="3 7" id="KW-1133">Transmembrane helix</keyword>
<dbReference type="GO" id="GO:0016020">
    <property type="term" value="C:membrane"/>
    <property type="evidence" value="ECO:0007669"/>
    <property type="project" value="UniProtKB-SubCell"/>
</dbReference>
<dbReference type="HOGENOM" id="CLU_019101_1_1_1"/>
<dbReference type="InParanoid" id="Q2GPQ9"/>
<accession>Q2GPQ9</accession>
<reference evidence="10" key="1">
    <citation type="journal article" date="2015" name="Genome Announc.">
        <title>Draft genome sequence of the cellulolytic fungus Chaetomium globosum.</title>
        <authorList>
            <person name="Cuomo C.A."/>
            <person name="Untereiner W.A."/>
            <person name="Ma L.-J."/>
            <person name="Grabherr M."/>
            <person name="Birren B.W."/>
        </authorList>
    </citation>
    <scope>NUCLEOTIDE SEQUENCE [LARGE SCALE GENOMIC DNA]</scope>
    <source>
        <strain evidence="10">ATCC 6205 / CBS 148.51 / DSM 1962 / NBRC 6347 / NRRL 1970</strain>
    </source>
</reference>
<dbReference type="GeneID" id="4396172"/>
<evidence type="ECO:0000256" key="1">
    <source>
        <dbReference type="ARBA" id="ARBA00004141"/>
    </source>
</evidence>
<dbReference type="OMA" id="WTLKFTT"/>
<feature type="transmembrane region" description="Helical" evidence="7">
    <location>
        <begin position="184"/>
        <end position="208"/>
    </location>
</feature>
<evidence type="ECO:0000259" key="8">
    <source>
        <dbReference type="Pfam" id="PF20684"/>
    </source>
</evidence>
<dbReference type="Proteomes" id="UP000001056">
    <property type="component" value="Unassembled WGS sequence"/>
</dbReference>
<evidence type="ECO:0000256" key="3">
    <source>
        <dbReference type="ARBA" id="ARBA00022989"/>
    </source>
</evidence>
<comment type="similarity">
    <text evidence="5">Belongs to the SAT4 family.</text>
</comment>
<dbReference type="PANTHER" id="PTHR33048">
    <property type="entry name" value="PTH11-LIKE INTEGRAL MEMBRANE PROTEIN (AFU_ORTHOLOGUE AFUA_5G11245)"/>
    <property type="match status" value="1"/>
</dbReference>
<evidence type="ECO:0000313" key="9">
    <source>
        <dbReference type="EMBL" id="EAQ83641.1"/>
    </source>
</evidence>
<dbReference type="OrthoDB" id="5398233at2759"/>
<comment type="subcellular location">
    <subcellularLocation>
        <location evidence="1">Membrane</location>
        <topology evidence="1">Multi-pass membrane protein</topology>
    </subcellularLocation>
</comment>
<dbReference type="PANTHER" id="PTHR33048:SF19">
    <property type="entry name" value="MEMBRANE PROTEIN PTH11-LIKE, PUTATIVE (AFU_ORTHOLOGUE AFUA_1G14080)-RELATED"/>
    <property type="match status" value="1"/>
</dbReference>
<feature type="transmembrane region" description="Helical" evidence="7">
    <location>
        <begin position="143"/>
        <end position="161"/>
    </location>
</feature>
<keyword evidence="4 7" id="KW-0472">Membrane</keyword>
<evidence type="ECO:0000256" key="4">
    <source>
        <dbReference type="ARBA" id="ARBA00023136"/>
    </source>
</evidence>
<dbReference type="Pfam" id="PF20684">
    <property type="entry name" value="Fung_rhodopsin"/>
    <property type="match status" value="1"/>
</dbReference>
<evidence type="ECO:0000313" key="10">
    <source>
        <dbReference type="Proteomes" id="UP000001056"/>
    </source>
</evidence>
<feature type="transmembrane region" description="Helical" evidence="7">
    <location>
        <begin position="20"/>
        <end position="42"/>
    </location>
</feature>
<gene>
    <name evidence="9" type="ORF">CHGG_10045</name>
</gene>
<dbReference type="InterPro" id="IPR049326">
    <property type="entry name" value="Rhodopsin_dom_fungi"/>
</dbReference>
<evidence type="ECO:0000256" key="7">
    <source>
        <dbReference type="SAM" id="Phobius"/>
    </source>
</evidence>
<feature type="transmembrane region" description="Helical" evidence="7">
    <location>
        <begin position="255"/>
        <end position="277"/>
    </location>
</feature>
<sequence length="432" mass="47485">MGFYSPPPPARPFSEDKATLLTSWWITAMCVFIVLLRLIGRYVRVEALFAEDKVAAIALVPLLLRMAFVHPILLYGTNNVLVDDTHALTETEIYHRSIGSGLVLFSRILHPAILWLFKESTLAFFDSLVGTSGKHSYTRLLRYTRIFLIVSFIGICVATLAECHPFPQHWQVVPDPGGHCRQGYVYLTITTACNVITDLLLVALPVPVVLRSGISAGRKALLVLLFSLHLLTAFVALYRVPGILRERSYQATRTMWASVEVLVATFAANALTIGTFVRDTGLKKRKFRYQPPEEDVVRSARRESRVVGKTVSWDDPVSEAKDGVVTETADSDASGLRETDGTRKAMLASHRERGRSTESLDSLIPRSRFGASTPSGMGVIKTTTIQVTASAADDPSLTPGYGAVTASTRGRLRGSSIQLQHLRRLSDSDAGL</sequence>
<feature type="domain" description="Rhodopsin" evidence="8">
    <location>
        <begin position="36"/>
        <end position="273"/>
    </location>
</feature>
<feature type="transmembrane region" description="Helical" evidence="7">
    <location>
        <begin position="220"/>
        <end position="240"/>
    </location>
</feature>
<dbReference type="InterPro" id="IPR052337">
    <property type="entry name" value="SAT4-like"/>
</dbReference>